<protein>
    <recommendedName>
        <fullName evidence="2 7">DNA repair protein RecO</fullName>
    </recommendedName>
    <alternativeName>
        <fullName evidence="6 7">Recombination protein O</fullName>
    </alternativeName>
</protein>
<evidence type="ECO:0000256" key="3">
    <source>
        <dbReference type="ARBA" id="ARBA00022763"/>
    </source>
</evidence>
<evidence type="ECO:0000313" key="10">
    <source>
        <dbReference type="Proteomes" id="UP000809273"/>
    </source>
</evidence>
<dbReference type="Gene3D" id="1.20.1440.120">
    <property type="entry name" value="Recombination protein O, C-terminal domain"/>
    <property type="match status" value="1"/>
</dbReference>
<dbReference type="PANTHER" id="PTHR33991">
    <property type="entry name" value="DNA REPAIR PROTEIN RECO"/>
    <property type="match status" value="1"/>
</dbReference>
<organism evidence="9 10">
    <name type="scientific">Candidatus Zymogenus saltonus</name>
    <dbReference type="NCBI Taxonomy" id="2844893"/>
    <lineage>
        <taxon>Bacteria</taxon>
        <taxon>Deltaproteobacteria</taxon>
        <taxon>Candidatus Zymogenia</taxon>
        <taxon>Candidatus Zymogeniales</taxon>
        <taxon>Candidatus Zymogenaceae</taxon>
        <taxon>Candidatus Zymogenus</taxon>
    </lineage>
</organism>
<evidence type="ECO:0000256" key="5">
    <source>
        <dbReference type="ARBA" id="ARBA00023204"/>
    </source>
</evidence>
<dbReference type="EMBL" id="JAFGIX010000063">
    <property type="protein sequence ID" value="MBN1574032.1"/>
    <property type="molecule type" value="Genomic_DNA"/>
</dbReference>
<comment type="similarity">
    <text evidence="1 7">Belongs to the RecO family.</text>
</comment>
<keyword evidence="4 7" id="KW-0233">DNA recombination</keyword>
<evidence type="ECO:0000256" key="6">
    <source>
        <dbReference type="ARBA" id="ARBA00033409"/>
    </source>
</evidence>
<sequence length="274" mass="30287">MATRRIITPAILLRTRDMGESDLLVELFTRRSGIVVGVAKGAKKSRKRFVNTFDTANLITAKFYRPKGRELFIIEDASLIDSFPHLSISISLLAYCEFTLELLREFAPEGVPHPELFDGVSSFLSAVNEIGAKNERWNGSSIPSAEGLFWSYTLKFLEGLGISPLLKQCVRCGKGFRDYASENGADLFIPSAGGMVCARCLLTREGGVPFSRGTIMALAKAVEVPIEGVGRPSALKFTFSSLKEIRKGLLAFIRYQAGRSLKSADFIERYIRDD</sequence>
<dbReference type="InterPro" id="IPR037278">
    <property type="entry name" value="ARFGAP/RecO"/>
</dbReference>
<dbReference type="InterPro" id="IPR042242">
    <property type="entry name" value="RecO_C"/>
</dbReference>
<dbReference type="GO" id="GO:0006310">
    <property type="term" value="P:DNA recombination"/>
    <property type="evidence" value="ECO:0007669"/>
    <property type="project" value="UniProtKB-UniRule"/>
</dbReference>
<dbReference type="Pfam" id="PF11967">
    <property type="entry name" value="RecO_N"/>
    <property type="match status" value="1"/>
</dbReference>
<keyword evidence="3 7" id="KW-0227">DNA damage</keyword>
<evidence type="ECO:0000256" key="2">
    <source>
        <dbReference type="ARBA" id="ARBA00021310"/>
    </source>
</evidence>
<comment type="function">
    <text evidence="7">Involved in DNA repair and RecF pathway recombination.</text>
</comment>
<evidence type="ECO:0000256" key="7">
    <source>
        <dbReference type="HAMAP-Rule" id="MF_00201"/>
    </source>
</evidence>
<name>A0A9D8KH44_9DELT</name>
<proteinExistence type="inferred from homology"/>
<dbReference type="SUPFAM" id="SSF50249">
    <property type="entry name" value="Nucleic acid-binding proteins"/>
    <property type="match status" value="1"/>
</dbReference>
<dbReference type="InterPro" id="IPR012340">
    <property type="entry name" value="NA-bd_OB-fold"/>
</dbReference>
<dbReference type="Proteomes" id="UP000809273">
    <property type="component" value="Unassembled WGS sequence"/>
</dbReference>
<evidence type="ECO:0000259" key="8">
    <source>
        <dbReference type="Pfam" id="PF11967"/>
    </source>
</evidence>
<dbReference type="SUPFAM" id="SSF57863">
    <property type="entry name" value="ArfGap/RecO-like zinc finger"/>
    <property type="match status" value="1"/>
</dbReference>
<reference evidence="9" key="2">
    <citation type="submission" date="2021-01" db="EMBL/GenBank/DDBJ databases">
        <authorList>
            <person name="Hahn C.R."/>
            <person name="Youssef N.H."/>
            <person name="Elshahed M."/>
        </authorList>
    </citation>
    <scope>NUCLEOTIDE SEQUENCE</scope>
    <source>
        <strain evidence="9">Zod_Metabat.24</strain>
    </source>
</reference>
<dbReference type="HAMAP" id="MF_00201">
    <property type="entry name" value="RecO"/>
    <property type="match status" value="1"/>
</dbReference>
<comment type="caution">
    <text evidence="9">The sequence shown here is derived from an EMBL/GenBank/DDBJ whole genome shotgun (WGS) entry which is preliminary data.</text>
</comment>
<keyword evidence="5 7" id="KW-0234">DNA repair</keyword>
<dbReference type="NCBIfam" id="TIGR00613">
    <property type="entry name" value="reco"/>
    <property type="match status" value="1"/>
</dbReference>
<gene>
    <name evidence="7 9" type="primary">recO</name>
    <name evidence="9" type="ORF">JW984_12620</name>
</gene>
<dbReference type="PANTHER" id="PTHR33991:SF1">
    <property type="entry name" value="DNA REPAIR PROTEIN RECO"/>
    <property type="match status" value="1"/>
</dbReference>
<dbReference type="InterPro" id="IPR003717">
    <property type="entry name" value="RecO"/>
</dbReference>
<evidence type="ECO:0000313" key="9">
    <source>
        <dbReference type="EMBL" id="MBN1574032.1"/>
    </source>
</evidence>
<dbReference type="GO" id="GO:0006302">
    <property type="term" value="P:double-strand break repair"/>
    <property type="evidence" value="ECO:0007669"/>
    <property type="project" value="TreeGrafter"/>
</dbReference>
<evidence type="ECO:0000256" key="4">
    <source>
        <dbReference type="ARBA" id="ARBA00023172"/>
    </source>
</evidence>
<dbReference type="GO" id="GO:0043590">
    <property type="term" value="C:bacterial nucleoid"/>
    <property type="evidence" value="ECO:0007669"/>
    <property type="project" value="TreeGrafter"/>
</dbReference>
<evidence type="ECO:0000256" key="1">
    <source>
        <dbReference type="ARBA" id="ARBA00007452"/>
    </source>
</evidence>
<dbReference type="InterPro" id="IPR022572">
    <property type="entry name" value="DNA_rep/recomb_RecO_N"/>
</dbReference>
<feature type="domain" description="DNA replication/recombination mediator RecO N-terminal" evidence="8">
    <location>
        <begin position="6"/>
        <end position="83"/>
    </location>
</feature>
<dbReference type="Gene3D" id="2.40.50.140">
    <property type="entry name" value="Nucleic acid-binding proteins"/>
    <property type="match status" value="1"/>
</dbReference>
<dbReference type="AlphaFoldDB" id="A0A9D8KH44"/>
<dbReference type="Pfam" id="PF02565">
    <property type="entry name" value="RecO_C"/>
    <property type="match status" value="1"/>
</dbReference>
<accession>A0A9D8KH44</accession>
<reference evidence="9" key="1">
    <citation type="journal article" date="2021" name="Environ. Microbiol.">
        <title>Genomic characterization of three novel Desulfobacterota classes expand the metabolic and phylogenetic diversity of the phylum.</title>
        <authorList>
            <person name="Murphy C.L."/>
            <person name="Biggerstaff J."/>
            <person name="Eichhorn A."/>
            <person name="Ewing E."/>
            <person name="Shahan R."/>
            <person name="Soriano D."/>
            <person name="Stewart S."/>
            <person name="VanMol K."/>
            <person name="Walker R."/>
            <person name="Walters P."/>
            <person name="Elshahed M.S."/>
            <person name="Youssef N.H."/>
        </authorList>
    </citation>
    <scope>NUCLEOTIDE SEQUENCE</scope>
    <source>
        <strain evidence="9">Zod_Metabat.24</strain>
    </source>
</reference>